<feature type="transmembrane region" description="Helical" evidence="1">
    <location>
        <begin position="211"/>
        <end position="231"/>
    </location>
</feature>
<sequence>MCVLRAYPLGFIVLSAYFGYVTLWILIGQIYTLTTIYWGCFFFFVFWFSIVVDSLMCKIRKDNTLTGIGLGTLIVLVVSLIVYYLVFQNGFFSLTSAYSNIKYVYYYASLNAVVLGVVAYVVLQDIDRFMSFIKAICVNVLLWCLGAGLMGLFAIGVEELAESFISMDYIWIWLFFTLFVLCLYTYGLCVRLLGFLATIQNRSSHKPLNAILLWVFNIFAFGYILLLGLYALSPQQYFNGVVHIVLWIGIFWCY</sequence>
<feature type="transmembrane region" description="Helical" evidence="1">
    <location>
        <begin position="64"/>
        <end position="84"/>
    </location>
</feature>
<keyword evidence="3" id="KW-1185">Reference proteome</keyword>
<feature type="transmembrane region" description="Helical" evidence="1">
    <location>
        <begin position="135"/>
        <end position="157"/>
    </location>
</feature>
<keyword evidence="1" id="KW-0812">Transmembrane</keyword>
<reference evidence="2 3" key="1">
    <citation type="submission" date="2018-04" db="EMBL/GenBank/DDBJ databases">
        <title>Novel Campyloabacter and Helicobacter Species and Strains.</title>
        <authorList>
            <person name="Mannion A.J."/>
            <person name="Shen Z."/>
            <person name="Fox J.G."/>
        </authorList>
    </citation>
    <scope>NUCLEOTIDE SEQUENCE [LARGE SCALE GENOMIC DNA]</scope>
    <source>
        <strain evidence="2 3">MIT 12-6600</strain>
    </source>
</reference>
<feature type="transmembrane region" description="Helical" evidence="1">
    <location>
        <begin position="7"/>
        <end position="27"/>
    </location>
</feature>
<protein>
    <submittedName>
        <fullName evidence="2">Uncharacterized protein</fullName>
    </submittedName>
</protein>
<evidence type="ECO:0000313" key="2">
    <source>
        <dbReference type="EMBL" id="RDU68297.1"/>
    </source>
</evidence>
<accession>A0A3D8ISM9</accession>
<keyword evidence="1" id="KW-1133">Transmembrane helix</keyword>
<gene>
    <name evidence="2" type="ORF">CQA54_00310</name>
</gene>
<organism evidence="2 3">
    <name type="scientific">Helicobacter equorum</name>
    <dbReference type="NCBI Taxonomy" id="361872"/>
    <lineage>
        <taxon>Bacteria</taxon>
        <taxon>Pseudomonadati</taxon>
        <taxon>Campylobacterota</taxon>
        <taxon>Epsilonproteobacteria</taxon>
        <taxon>Campylobacterales</taxon>
        <taxon>Helicobacteraceae</taxon>
        <taxon>Helicobacter</taxon>
    </lineage>
</organism>
<comment type="caution">
    <text evidence="2">The sequence shown here is derived from an EMBL/GenBank/DDBJ whole genome shotgun (WGS) entry which is preliminary data.</text>
</comment>
<keyword evidence="1" id="KW-0472">Membrane</keyword>
<feature type="transmembrane region" description="Helical" evidence="1">
    <location>
        <begin position="33"/>
        <end position="52"/>
    </location>
</feature>
<feature type="transmembrane region" description="Helical" evidence="1">
    <location>
        <begin position="169"/>
        <end position="199"/>
    </location>
</feature>
<feature type="transmembrane region" description="Helical" evidence="1">
    <location>
        <begin position="237"/>
        <end position="253"/>
    </location>
</feature>
<proteinExistence type="predicted"/>
<evidence type="ECO:0000256" key="1">
    <source>
        <dbReference type="SAM" id="Phobius"/>
    </source>
</evidence>
<name>A0A3D8ISM9_9HELI</name>
<feature type="transmembrane region" description="Helical" evidence="1">
    <location>
        <begin position="104"/>
        <end position="123"/>
    </location>
</feature>
<dbReference type="EMBL" id="NXLT01000001">
    <property type="protein sequence ID" value="RDU68297.1"/>
    <property type="molecule type" value="Genomic_DNA"/>
</dbReference>
<dbReference type="AlphaFoldDB" id="A0A3D8ISM9"/>
<evidence type="ECO:0000313" key="3">
    <source>
        <dbReference type="Proteomes" id="UP000256514"/>
    </source>
</evidence>
<dbReference type="Proteomes" id="UP000256514">
    <property type="component" value="Unassembled WGS sequence"/>
</dbReference>